<protein>
    <submittedName>
        <fullName evidence="4">DegT/DnrJ/EryC1/StrS family aminotransferase</fullName>
    </submittedName>
</protein>
<dbReference type="Gene3D" id="3.90.1150.10">
    <property type="entry name" value="Aspartate Aminotransferase, domain 1"/>
    <property type="match status" value="1"/>
</dbReference>
<comment type="similarity">
    <text evidence="2 3">Belongs to the DegT/DnrJ/EryC1 family.</text>
</comment>
<evidence type="ECO:0000256" key="2">
    <source>
        <dbReference type="ARBA" id="ARBA00037999"/>
    </source>
</evidence>
<keyword evidence="5" id="KW-1185">Reference proteome</keyword>
<dbReference type="GO" id="GO:0008483">
    <property type="term" value="F:transaminase activity"/>
    <property type="evidence" value="ECO:0007669"/>
    <property type="project" value="UniProtKB-KW"/>
</dbReference>
<name>A0ABP9QLQ3_9RHOO</name>
<dbReference type="Proteomes" id="UP001500547">
    <property type="component" value="Unassembled WGS sequence"/>
</dbReference>
<dbReference type="PIRSF" id="PIRSF000390">
    <property type="entry name" value="PLP_StrS"/>
    <property type="match status" value="1"/>
</dbReference>
<evidence type="ECO:0000256" key="3">
    <source>
        <dbReference type="RuleBase" id="RU004508"/>
    </source>
</evidence>
<dbReference type="Pfam" id="PF01041">
    <property type="entry name" value="DegT_DnrJ_EryC1"/>
    <property type="match status" value="1"/>
</dbReference>
<keyword evidence="4" id="KW-0032">Aminotransferase</keyword>
<dbReference type="InterPro" id="IPR015424">
    <property type="entry name" value="PyrdxlP-dep_Trfase"/>
</dbReference>
<keyword evidence="4" id="KW-0808">Transferase</keyword>
<dbReference type="PANTHER" id="PTHR30244">
    <property type="entry name" value="TRANSAMINASE"/>
    <property type="match status" value="1"/>
</dbReference>
<dbReference type="InterPro" id="IPR000653">
    <property type="entry name" value="DegT/StrS_aminotransferase"/>
</dbReference>
<comment type="caution">
    <text evidence="4">The sequence shown here is derived from an EMBL/GenBank/DDBJ whole genome shotgun (WGS) entry which is preliminary data.</text>
</comment>
<keyword evidence="1 3" id="KW-0663">Pyridoxal phosphate</keyword>
<sequence>MPEQKTIPFVDLARQFRSIETELTQAFLDVGRSGGYIMGDRLESFERKAADFLGVAHALGVADGSDALFLILKALGIGPGDEVITATNSFIASAWVIVAAGAKPVFADVRDDFNIDPDSVRAAVTPRTRAIIPVHLTGRPAPMDEINAIAQSHGLHVIEDAAQAIGARYHGKRVGGLGIAAGFSLHPLKNLGVYGDGGLITTNDDKLAAHLRKLRNHGLRNRDECELWGFNSRLDTLQAAFAEIKLARLDAWNARCRQIASTYREGLKDFVQVPVDQDWEECVYHNFVIRTEQRDALMAHLKDKGVDTRIHYPIPIHLQDAAKDLGYKAGDFPQAERFAKTMISLPIYPELDDEQVSWVVEAVKSYFA</sequence>
<evidence type="ECO:0000313" key="5">
    <source>
        <dbReference type="Proteomes" id="UP001500547"/>
    </source>
</evidence>
<dbReference type="InterPro" id="IPR015421">
    <property type="entry name" value="PyrdxlP-dep_Trfase_major"/>
</dbReference>
<dbReference type="EMBL" id="BAABLD010000008">
    <property type="protein sequence ID" value="GAA5163787.1"/>
    <property type="molecule type" value="Genomic_DNA"/>
</dbReference>
<accession>A0ABP9QLQ3</accession>
<organism evidence="4 5">
    <name type="scientific">Viridibacterium curvum</name>
    <dbReference type="NCBI Taxonomy" id="1101404"/>
    <lineage>
        <taxon>Bacteria</taxon>
        <taxon>Pseudomonadati</taxon>
        <taxon>Pseudomonadota</taxon>
        <taxon>Betaproteobacteria</taxon>
        <taxon>Rhodocyclales</taxon>
        <taxon>Rhodocyclaceae</taxon>
        <taxon>Viridibacterium</taxon>
    </lineage>
</organism>
<evidence type="ECO:0000256" key="1">
    <source>
        <dbReference type="ARBA" id="ARBA00022898"/>
    </source>
</evidence>
<evidence type="ECO:0000313" key="4">
    <source>
        <dbReference type="EMBL" id="GAA5163787.1"/>
    </source>
</evidence>
<dbReference type="SUPFAM" id="SSF53383">
    <property type="entry name" value="PLP-dependent transferases"/>
    <property type="match status" value="1"/>
</dbReference>
<proteinExistence type="inferred from homology"/>
<gene>
    <name evidence="4" type="ORF">GCM10025770_16530</name>
</gene>
<reference evidence="5" key="1">
    <citation type="journal article" date="2019" name="Int. J. Syst. Evol. Microbiol.">
        <title>The Global Catalogue of Microorganisms (GCM) 10K type strain sequencing project: providing services to taxonomists for standard genome sequencing and annotation.</title>
        <authorList>
            <consortium name="The Broad Institute Genomics Platform"/>
            <consortium name="The Broad Institute Genome Sequencing Center for Infectious Disease"/>
            <person name="Wu L."/>
            <person name="Ma J."/>
        </authorList>
    </citation>
    <scope>NUCLEOTIDE SEQUENCE [LARGE SCALE GENOMIC DNA]</scope>
    <source>
        <strain evidence="5">JCM 18715</strain>
    </source>
</reference>
<dbReference type="InterPro" id="IPR015422">
    <property type="entry name" value="PyrdxlP-dep_Trfase_small"/>
</dbReference>
<dbReference type="CDD" id="cd00616">
    <property type="entry name" value="AHBA_syn"/>
    <property type="match status" value="1"/>
</dbReference>
<dbReference type="PANTHER" id="PTHR30244:SF36">
    <property type="entry name" value="3-OXO-GLUCOSE-6-PHOSPHATE:GLUTAMATE AMINOTRANSFERASE"/>
    <property type="match status" value="1"/>
</dbReference>
<dbReference type="RefSeq" id="WP_345532426.1">
    <property type="nucleotide sequence ID" value="NZ_BAABLD010000008.1"/>
</dbReference>
<dbReference type="Gene3D" id="3.40.640.10">
    <property type="entry name" value="Type I PLP-dependent aspartate aminotransferase-like (Major domain)"/>
    <property type="match status" value="1"/>
</dbReference>